<evidence type="ECO:0000313" key="1">
    <source>
        <dbReference type="EMBL" id="AKU43282.1"/>
    </source>
</evidence>
<evidence type="ECO:0000313" key="2">
    <source>
        <dbReference type="Proteomes" id="UP000201506"/>
    </source>
</evidence>
<dbReference type="RefSeq" id="YP_009213505.1">
    <property type="nucleotide sequence ID" value="NC_028954.1"/>
</dbReference>
<dbReference type="SUPFAM" id="SSF109604">
    <property type="entry name" value="HD-domain/PDEase-like"/>
    <property type="match status" value="1"/>
</dbReference>
<accession>A0A0K1LLA2</accession>
<gene>
    <name evidence="1" type="ORF">RCRHEA_38</name>
</gene>
<sequence>MDMKFKGVVFTGSGLLDVLKPAPAAIHIADIGHGLAAKVRFGGHTRRDLPFYSVAWHSLFSEMIADQMGLPIKTRLQALLHDAPEYVMGDSVTPVKVLLSDFGPIESGLWAAIATKYGVPVEFAPEVHQIDRLALDCERDAIGVPGDWDPAPVVPDEWRAVVDKWFAFWAANALKPRLDAHLFIARAKALISARRDELGVC</sequence>
<dbReference type="EMBL" id="KR935216">
    <property type="protein sequence ID" value="AKU43282.1"/>
    <property type="molecule type" value="Genomic_DNA"/>
</dbReference>
<protein>
    <submittedName>
        <fullName evidence="1">Phosphohydrolase</fullName>
    </submittedName>
</protein>
<dbReference type="KEGG" id="vg:26639957"/>
<dbReference type="Gene3D" id="1.10.3210.10">
    <property type="entry name" value="Hypothetical protein af1432"/>
    <property type="match status" value="1"/>
</dbReference>
<proteinExistence type="predicted"/>
<organism evidence="1 2">
    <name type="scientific">Rhodobacter phage RcRhea</name>
    <dbReference type="NCBI Taxonomy" id="1662332"/>
    <lineage>
        <taxon>Viruses</taxon>
        <taxon>Duplodnaviria</taxon>
        <taxon>Heunggongvirae</taxon>
        <taxon>Uroviricota</taxon>
        <taxon>Caudoviricetes</taxon>
        <taxon>Cronusvirus</taxon>
        <taxon>Cronusvirus cronus</taxon>
    </lineage>
</organism>
<dbReference type="Proteomes" id="UP000201506">
    <property type="component" value="Segment"/>
</dbReference>
<reference evidence="1 2" key="1">
    <citation type="journal article" date="2016" name="Genome Announc.">
        <title>Complete Genome Sequences of Five Bacteriophages That Infect Rhodobacter capsulatus.</title>
        <authorList>
            <person name="Bollivar D.W."/>
            <person name="Bernardoni B."/>
            <person name="Bockman M.R."/>
            <person name="Miller B.M."/>
            <person name="Russell D.A."/>
            <person name="Delesalle V.A."/>
            <person name="Krukonis G.P."/>
            <person name="Hatfull G.F."/>
            <person name="Cross M.R."/>
            <person name="Szewczyk M.M."/>
            <person name="Eppurath A."/>
        </authorList>
    </citation>
    <scope>NUCLEOTIDE SEQUENCE [LARGE SCALE GENOMIC DNA]</scope>
</reference>
<keyword evidence="1" id="KW-0378">Hydrolase</keyword>
<dbReference type="GO" id="GO:0016787">
    <property type="term" value="F:hydrolase activity"/>
    <property type="evidence" value="ECO:0007669"/>
    <property type="project" value="UniProtKB-KW"/>
</dbReference>
<name>A0A0K1LLA2_9CAUD</name>
<dbReference type="OrthoDB" id="26026at10239"/>
<dbReference type="GeneID" id="26639957"/>